<feature type="non-terminal residue" evidence="4">
    <location>
        <position position="1"/>
    </location>
</feature>
<dbReference type="InterPro" id="IPR051310">
    <property type="entry name" value="MCP_chemotaxis"/>
</dbReference>
<dbReference type="Gene3D" id="1.10.287.950">
    <property type="entry name" value="Methyl-accepting chemotaxis protein"/>
    <property type="match status" value="1"/>
</dbReference>
<evidence type="ECO:0008006" key="6">
    <source>
        <dbReference type="Google" id="ProtNLM"/>
    </source>
</evidence>
<dbReference type="GO" id="GO:0006935">
    <property type="term" value="P:chemotaxis"/>
    <property type="evidence" value="ECO:0007669"/>
    <property type="project" value="UniProtKB-KW"/>
</dbReference>
<comment type="caution">
    <text evidence="4">The sequence shown here is derived from an EMBL/GenBank/DDBJ whole genome shotgun (WGS) entry which is preliminary data.</text>
</comment>
<feature type="region of interest" description="Disordered" evidence="3">
    <location>
        <begin position="84"/>
        <end position="103"/>
    </location>
</feature>
<dbReference type="Proteomes" id="UP000289411">
    <property type="component" value="Unassembled WGS sequence"/>
</dbReference>
<sequence length="103" mass="10314">SAQEQASGLDQVNGAINQMDQVTQQNAAMVEESTAASHGLARDAEALMAIIGGFKVGVPASANRRPTPARASASPAPVVALRSTGQGGAAAKPAAEAAAWDEF</sequence>
<dbReference type="EMBL" id="QYBC01000033">
    <property type="protein sequence ID" value="RYB01636.1"/>
    <property type="molecule type" value="Genomic_DNA"/>
</dbReference>
<proteinExistence type="inferred from homology"/>
<organism evidence="4 5">
    <name type="scientific">Lichenibacterium ramalinae</name>
    <dbReference type="NCBI Taxonomy" id="2316527"/>
    <lineage>
        <taxon>Bacteria</taxon>
        <taxon>Pseudomonadati</taxon>
        <taxon>Pseudomonadota</taxon>
        <taxon>Alphaproteobacteria</taxon>
        <taxon>Hyphomicrobiales</taxon>
        <taxon>Lichenihabitantaceae</taxon>
        <taxon>Lichenibacterium</taxon>
    </lineage>
</organism>
<evidence type="ECO:0000313" key="5">
    <source>
        <dbReference type="Proteomes" id="UP000289411"/>
    </source>
</evidence>
<keyword evidence="5" id="KW-1185">Reference proteome</keyword>
<gene>
    <name evidence="4" type="ORF">D3272_25275</name>
</gene>
<comment type="similarity">
    <text evidence="2">Belongs to the methyl-accepting chemotaxis (MCP) protein family.</text>
</comment>
<evidence type="ECO:0000256" key="3">
    <source>
        <dbReference type="SAM" id="MobiDB-lite"/>
    </source>
</evidence>
<evidence type="ECO:0000256" key="2">
    <source>
        <dbReference type="ARBA" id="ARBA00029447"/>
    </source>
</evidence>
<dbReference type="SUPFAM" id="SSF58104">
    <property type="entry name" value="Methyl-accepting chemotaxis protein (MCP) signaling domain"/>
    <property type="match status" value="1"/>
</dbReference>
<name>A0A4Q2R509_9HYPH</name>
<dbReference type="PANTHER" id="PTHR43531">
    <property type="entry name" value="PROTEIN ICFG"/>
    <property type="match status" value="1"/>
</dbReference>
<evidence type="ECO:0000313" key="4">
    <source>
        <dbReference type="EMBL" id="RYB01636.1"/>
    </source>
</evidence>
<dbReference type="PANTHER" id="PTHR43531:SF11">
    <property type="entry name" value="METHYL-ACCEPTING CHEMOTAXIS PROTEIN 3"/>
    <property type="match status" value="1"/>
</dbReference>
<reference evidence="4 5" key="2">
    <citation type="submission" date="2019-02" db="EMBL/GenBank/DDBJ databases">
        <title>'Lichenibacterium ramalinii' gen. nov. sp. nov., 'Lichenibacterium minor' gen. nov. sp. nov.</title>
        <authorList>
            <person name="Pankratov T."/>
        </authorList>
    </citation>
    <scope>NUCLEOTIDE SEQUENCE [LARGE SCALE GENOMIC DNA]</scope>
    <source>
        <strain evidence="4 5">RmlP001</strain>
    </source>
</reference>
<accession>A0A4Q2R509</accession>
<protein>
    <recommendedName>
        <fullName evidence="6">Methyl-accepting chemotaxis protein</fullName>
    </recommendedName>
</protein>
<evidence type="ECO:0000256" key="1">
    <source>
        <dbReference type="ARBA" id="ARBA00022500"/>
    </source>
</evidence>
<keyword evidence="1" id="KW-0145">Chemotaxis</keyword>
<dbReference type="AlphaFoldDB" id="A0A4Q2R509"/>
<reference evidence="4 5" key="1">
    <citation type="submission" date="2018-09" db="EMBL/GenBank/DDBJ databases">
        <authorList>
            <person name="Grouzdev D.S."/>
            <person name="Krutkina M.S."/>
        </authorList>
    </citation>
    <scope>NUCLEOTIDE SEQUENCE [LARGE SCALE GENOMIC DNA]</scope>
    <source>
        <strain evidence="4 5">RmlP001</strain>
    </source>
</reference>